<comment type="caution">
    <text evidence="3">The sequence shown here is derived from an EMBL/GenBank/DDBJ whole genome shotgun (WGS) entry which is preliminary data.</text>
</comment>
<evidence type="ECO:0000256" key="1">
    <source>
        <dbReference type="ARBA" id="ARBA00005351"/>
    </source>
</evidence>
<dbReference type="AlphaFoldDB" id="A0A2S4PXT7"/>
<dbReference type="GO" id="GO:0045048">
    <property type="term" value="P:protein insertion into ER membrane"/>
    <property type="evidence" value="ECO:0007669"/>
    <property type="project" value="InterPro"/>
</dbReference>
<dbReference type="InterPro" id="IPR007317">
    <property type="entry name" value="GET4"/>
</dbReference>
<gene>
    <name evidence="3" type="ORF">EPUL_001006</name>
</gene>
<dbReference type="EMBL" id="PEDP01000241">
    <property type="protein sequence ID" value="POS86836.1"/>
    <property type="molecule type" value="Genomic_DNA"/>
</dbReference>
<proteinExistence type="inferred from homology"/>
<comment type="similarity">
    <text evidence="1">Belongs to the GET4 family.</text>
</comment>
<keyword evidence="4" id="KW-1185">Reference proteome</keyword>
<dbReference type="PANTHER" id="PTHR12875">
    <property type="entry name" value="GOLGI TO ER TRAFFIC PROTEIN 4 HOMOLOG"/>
    <property type="match status" value="1"/>
</dbReference>
<name>A0A2S4PXT7_9PEZI</name>
<organism evidence="3 4">
    <name type="scientific">Erysiphe pulchra</name>
    <dbReference type="NCBI Taxonomy" id="225359"/>
    <lineage>
        <taxon>Eukaryota</taxon>
        <taxon>Fungi</taxon>
        <taxon>Dikarya</taxon>
        <taxon>Ascomycota</taxon>
        <taxon>Pezizomycotina</taxon>
        <taxon>Leotiomycetes</taxon>
        <taxon>Erysiphales</taxon>
        <taxon>Erysiphaceae</taxon>
        <taxon>Erysiphe</taxon>
    </lineage>
</organism>
<dbReference type="Gene3D" id="1.25.40.10">
    <property type="entry name" value="Tetratricopeptide repeat domain"/>
    <property type="match status" value="1"/>
</dbReference>
<dbReference type="Proteomes" id="UP000237438">
    <property type="component" value="Unassembled WGS sequence"/>
</dbReference>
<protein>
    <recommendedName>
        <fullName evidence="5">DUF410-domain-containing protein</fullName>
    </recommendedName>
</protein>
<evidence type="ECO:0000313" key="3">
    <source>
        <dbReference type="EMBL" id="POS86836.1"/>
    </source>
</evidence>
<evidence type="ECO:0000256" key="2">
    <source>
        <dbReference type="SAM" id="MobiDB-lite"/>
    </source>
</evidence>
<evidence type="ECO:0000313" key="4">
    <source>
        <dbReference type="Proteomes" id="UP000237438"/>
    </source>
</evidence>
<dbReference type="GO" id="GO:0072380">
    <property type="term" value="C:TRC complex"/>
    <property type="evidence" value="ECO:0007669"/>
    <property type="project" value="TreeGrafter"/>
</dbReference>
<dbReference type="PANTHER" id="PTHR12875:SF0">
    <property type="entry name" value="GOLGI TO ER TRAFFIC PROTEIN 4 HOMOLOG"/>
    <property type="match status" value="1"/>
</dbReference>
<feature type="region of interest" description="Disordered" evidence="2">
    <location>
        <begin position="307"/>
        <end position="332"/>
    </location>
</feature>
<accession>A0A2S4PXT7</accession>
<dbReference type="STRING" id="225359.A0A2S4PXT7"/>
<reference evidence="3 4" key="1">
    <citation type="submission" date="2017-10" db="EMBL/GenBank/DDBJ databases">
        <title>Development of genomic resources for the powdery mildew, Erysiphe pulchra.</title>
        <authorList>
            <person name="Wadl P.A."/>
            <person name="Mack B.M."/>
            <person name="Moore G."/>
            <person name="Beltz S.B."/>
        </authorList>
    </citation>
    <scope>NUCLEOTIDE SEQUENCE [LARGE SCALE GENOMIC DNA]</scope>
    <source>
        <strain evidence="3">Cflorida</strain>
    </source>
</reference>
<evidence type="ECO:0008006" key="5">
    <source>
        <dbReference type="Google" id="ProtNLM"/>
    </source>
</evidence>
<dbReference type="OrthoDB" id="10252405at2759"/>
<dbReference type="InterPro" id="IPR011990">
    <property type="entry name" value="TPR-like_helical_dom_sf"/>
</dbReference>
<dbReference type="Pfam" id="PF04190">
    <property type="entry name" value="GET4"/>
    <property type="match status" value="1"/>
</dbReference>
<sequence length="332" mass="37050">MSNKILKTVARIQEKINEGQFYEAQQQTRVVAARYTKAKDWNSAINILFNVAKSLLESNQGGSGGDLGLMLIDVYLQAELKPDSDNKAKLLKLLHLFDSDEPTRKKFVGDMIGWSIKYGQYPAGDPDLHHIVGLIYAEEHDVYEAERHLTLGTKDSPDILANLEYEWYSHDDSHTAAHYAARVVFPYLLAGNIRDANKSLQVFLSKLTTTNKSVPVQSISSNTADVRIFPSIPLLNFLSLLILAIPKGNPDVFRQLFDRYLVQIKDIKIWDDTLTRIGEVYFGIVKPRPGNPLMDMLGGFFGGAAPSTPKAKRIGMEEASKPSDLPVADDLD</sequence>